<dbReference type="InterPro" id="IPR036296">
    <property type="entry name" value="SKP1-like_dim_sf"/>
</dbReference>
<dbReference type="InParanoid" id="A0A061FN89"/>
<comment type="similarity">
    <text evidence="2">Belongs to the SKP1 family.</text>
</comment>
<dbReference type="InterPro" id="IPR011333">
    <property type="entry name" value="SKP1/BTB/POZ_sf"/>
</dbReference>
<keyword evidence="3" id="KW-0833">Ubl conjugation pathway</keyword>
<feature type="region of interest" description="Disordered" evidence="4">
    <location>
        <begin position="131"/>
        <end position="195"/>
    </location>
</feature>
<evidence type="ECO:0000313" key="8">
    <source>
        <dbReference type="Proteomes" id="UP000026915"/>
    </source>
</evidence>
<dbReference type="Gramene" id="EOY18765">
    <property type="protein sequence ID" value="EOY18765"/>
    <property type="gene ID" value="TCM_043262"/>
</dbReference>
<dbReference type="InterPro" id="IPR016072">
    <property type="entry name" value="Skp1_comp_dimer"/>
</dbReference>
<evidence type="ECO:0000259" key="6">
    <source>
        <dbReference type="Pfam" id="PF03931"/>
    </source>
</evidence>
<evidence type="ECO:0000256" key="4">
    <source>
        <dbReference type="SAM" id="MobiDB-lite"/>
    </source>
</evidence>
<dbReference type="Gene3D" id="3.30.710.10">
    <property type="entry name" value="Potassium Channel Kv1.1, Chain A"/>
    <property type="match status" value="1"/>
</dbReference>
<protein>
    <recommendedName>
        <fullName evidence="9">SKP1-like protein</fullName>
    </recommendedName>
</protein>
<dbReference type="InterPro" id="IPR016073">
    <property type="entry name" value="Skp1_comp_POZ"/>
</dbReference>
<dbReference type="HOGENOM" id="CLU_1020888_0_0_1"/>
<dbReference type="STRING" id="3641.A0A061FN89"/>
<feature type="domain" description="SKP1 component dimerisation" evidence="5">
    <location>
        <begin position="225"/>
        <end position="272"/>
    </location>
</feature>
<feature type="domain" description="SKP1 component POZ" evidence="6">
    <location>
        <begin position="9"/>
        <end position="68"/>
    </location>
</feature>
<feature type="compositionally biased region" description="Acidic residues" evidence="4">
    <location>
        <begin position="89"/>
        <end position="103"/>
    </location>
</feature>
<dbReference type="UniPathway" id="UPA00143"/>
<organism evidence="7 8">
    <name type="scientific">Theobroma cacao</name>
    <name type="common">Cacao</name>
    <name type="synonym">Cocoa</name>
    <dbReference type="NCBI Taxonomy" id="3641"/>
    <lineage>
        <taxon>Eukaryota</taxon>
        <taxon>Viridiplantae</taxon>
        <taxon>Streptophyta</taxon>
        <taxon>Embryophyta</taxon>
        <taxon>Tracheophyta</taxon>
        <taxon>Spermatophyta</taxon>
        <taxon>Magnoliopsida</taxon>
        <taxon>eudicotyledons</taxon>
        <taxon>Gunneridae</taxon>
        <taxon>Pentapetalae</taxon>
        <taxon>rosids</taxon>
        <taxon>malvids</taxon>
        <taxon>Malvales</taxon>
        <taxon>Malvaceae</taxon>
        <taxon>Byttnerioideae</taxon>
        <taxon>Theobroma</taxon>
    </lineage>
</organism>
<proteinExistence type="inferred from homology"/>
<gene>
    <name evidence="7" type="ORF">TCM_043262</name>
</gene>
<comment type="pathway">
    <text evidence="1">Protein modification; protein ubiquitination.</text>
</comment>
<feature type="region of interest" description="Disordered" evidence="4">
    <location>
        <begin position="73"/>
        <end position="104"/>
    </location>
</feature>
<evidence type="ECO:0000256" key="3">
    <source>
        <dbReference type="ARBA" id="ARBA00022786"/>
    </source>
</evidence>
<dbReference type="GO" id="GO:0031146">
    <property type="term" value="P:SCF-dependent proteasomal ubiquitin-dependent protein catabolic process"/>
    <property type="evidence" value="ECO:0000318"/>
    <property type="project" value="GO_Central"/>
</dbReference>
<dbReference type="GO" id="GO:0005737">
    <property type="term" value="C:cytoplasm"/>
    <property type="evidence" value="ECO:0000318"/>
    <property type="project" value="GO_Central"/>
</dbReference>
<dbReference type="Pfam" id="PF03931">
    <property type="entry name" value="Skp1_POZ"/>
    <property type="match status" value="1"/>
</dbReference>
<name>A0A061FN89_THECC</name>
<reference evidence="7 8" key="1">
    <citation type="journal article" date="2013" name="Genome Biol.">
        <title>The genome sequence of the most widely cultivated cacao type and its use to identify candidate genes regulating pod color.</title>
        <authorList>
            <person name="Motamayor J.C."/>
            <person name="Mockaitis K."/>
            <person name="Schmutz J."/>
            <person name="Haiminen N."/>
            <person name="Iii D.L."/>
            <person name="Cornejo O."/>
            <person name="Findley S.D."/>
            <person name="Zheng P."/>
            <person name="Utro F."/>
            <person name="Royaert S."/>
            <person name="Saski C."/>
            <person name="Jenkins J."/>
            <person name="Podicheti R."/>
            <person name="Zhao M."/>
            <person name="Scheffler B.E."/>
            <person name="Stack J.C."/>
            <person name="Feltus F.A."/>
            <person name="Mustiga G.M."/>
            <person name="Amores F."/>
            <person name="Phillips W."/>
            <person name="Marelli J.P."/>
            <person name="May G.D."/>
            <person name="Shapiro H."/>
            <person name="Ma J."/>
            <person name="Bustamante C.D."/>
            <person name="Schnell R.J."/>
            <person name="Main D."/>
            <person name="Gilbert D."/>
            <person name="Parida L."/>
            <person name="Kuhn D.N."/>
        </authorList>
    </citation>
    <scope>NUCLEOTIDE SEQUENCE [LARGE SCALE GENOMIC DNA]</scope>
    <source>
        <strain evidence="8">cv. Matina 1-6</strain>
    </source>
</reference>
<dbReference type="PANTHER" id="PTHR11165">
    <property type="entry name" value="SKP1"/>
    <property type="match status" value="1"/>
</dbReference>
<evidence type="ECO:0000256" key="2">
    <source>
        <dbReference type="ARBA" id="ARBA00009993"/>
    </source>
</evidence>
<sequence>MSSSNNSGKVLKLKSKDNQIFEVEESVAIQSELIKNMVEAGCDIGVIPLLMVHSKTLRNVIEWCQKHVDYVEENDNESNEEEVKNWESEICEEENNNGSDEEEIRNWESEICEEENNNGSDEEEIRNWESEICEEENNGSDEEEIKNWESEENNDGSDKEEVTNWESEENNAGSDNDELRNWESEENNAGSDNDELKNWESKFVDIDKDSLYELLLAADYLNIDSLLDRVIKQVADMIKASRSVEEVRQTFGIKSDFTPEEEEEIRKEISWID</sequence>
<dbReference type="Proteomes" id="UP000026915">
    <property type="component" value="Chromosome 10"/>
</dbReference>
<dbReference type="eggNOG" id="KOG1724">
    <property type="taxonomic scope" value="Eukaryota"/>
</dbReference>
<keyword evidence="8" id="KW-1185">Reference proteome</keyword>
<dbReference type="InterPro" id="IPR001232">
    <property type="entry name" value="SKP1-like"/>
</dbReference>
<evidence type="ECO:0008006" key="9">
    <source>
        <dbReference type="Google" id="ProtNLM"/>
    </source>
</evidence>
<dbReference type="GO" id="GO:0016567">
    <property type="term" value="P:protein ubiquitination"/>
    <property type="evidence" value="ECO:0007669"/>
    <property type="project" value="UniProtKB-UniPathway"/>
</dbReference>
<dbReference type="GO" id="GO:0009867">
    <property type="term" value="P:jasmonic acid mediated signaling pathway"/>
    <property type="evidence" value="ECO:0007669"/>
    <property type="project" value="UniProtKB-ARBA"/>
</dbReference>
<dbReference type="SMART" id="SM00512">
    <property type="entry name" value="Skp1"/>
    <property type="match status" value="1"/>
</dbReference>
<dbReference type="GO" id="GO:0005634">
    <property type="term" value="C:nucleus"/>
    <property type="evidence" value="ECO:0000318"/>
    <property type="project" value="GO_Central"/>
</dbReference>
<evidence type="ECO:0000313" key="7">
    <source>
        <dbReference type="EMBL" id="EOY18765.1"/>
    </source>
</evidence>
<accession>A0A061FN89</accession>
<evidence type="ECO:0000259" key="5">
    <source>
        <dbReference type="Pfam" id="PF01466"/>
    </source>
</evidence>
<dbReference type="SUPFAM" id="SSF54695">
    <property type="entry name" value="POZ domain"/>
    <property type="match status" value="1"/>
</dbReference>
<dbReference type="SUPFAM" id="SSF81382">
    <property type="entry name" value="Skp1 dimerisation domain-like"/>
    <property type="match status" value="1"/>
</dbReference>
<feature type="compositionally biased region" description="Acidic residues" evidence="4">
    <location>
        <begin position="131"/>
        <end position="155"/>
    </location>
</feature>
<dbReference type="InterPro" id="IPR016897">
    <property type="entry name" value="SKP1"/>
</dbReference>
<dbReference type="Pfam" id="PF01466">
    <property type="entry name" value="Skp1"/>
    <property type="match status" value="1"/>
</dbReference>
<dbReference type="AlphaFoldDB" id="A0A061FN89"/>
<dbReference type="EMBL" id="CM001888">
    <property type="protein sequence ID" value="EOY18765.1"/>
    <property type="molecule type" value="Genomic_DNA"/>
</dbReference>
<evidence type="ECO:0000256" key="1">
    <source>
        <dbReference type="ARBA" id="ARBA00004906"/>
    </source>
</evidence>
<dbReference type="GO" id="GO:0097602">
    <property type="term" value="F:cullin family protein binding"/>
    <property type="evidence" value="ECO:0000318"/>
    <property type="project" value="GO_Central"/>
</dbReference>